<organism evidence="2">
    <name type="scientific">Culex pipiens</name>
    <name type="common">House mosquito</name>
    <dbReference type="NCBI Taxonomy" id="7175"/>
    <lineage>
        <taxon>Eukaryota</taxon>
        <taxon>Metazoa</taxon>
        <taxon>Ecdysozoa</taxon>
        <taxon>Arthropoda</taxon>
        <taxon>Hexapoda</taxon>
        <taxon>Insecta</taxon>
        <taxon>Pterygota</taxon>
        <taxon>Neoptera</taxon>
        <taxon>Endopterygota</taxon>
        <taxon>Diptera</taxon>
        <taxon>Nematocera</taxon>
        <taxon>Culicoidea</taxon>
        <taxon>Culicidae</taxon>
        <taxon>Culicinae</taxon>
        <taxon>Culicini</taxon>
        <taxon>Culex</taxon>
        <taxon>Culex</taxon>
    </lineage>
</organism>
<dbReference type="AlphaFoldDB" id="A0A8D8NDN6"/>
<accession>A0A8D8NDN6</accession>
<sequence length="119" mass="13589">MQHLPSRLIVPLFLQHLHREAPIIPLRLLQRLKMFPRTGTIDQNRRPPSDPQVPRPANHRLVQLLAERKTIEDPVPDLRRKPVTVGHAGTPAMTKIRSVNASKNTPVVITHRSLYSIKT</sequence>
<dbReference type="EMBL" id="HBUE01266184">
    <property type="protein sequence ID" value="CAG6561384.1"/>
    <property type="molecule type" value="Transcribed_RNA"/>
</dbReference>
<evidence type="ECO:0000313" key="2">
    <source>
        <dbReference type="EMBL" id="CAG6561384.1"/>
    </source>
</evidence>
<reference evidence="2" key="1">
    <citation type="submission" date="2021-05" db="EMBL/GenBank/DDBJ databases">
        <authorList>
            <person name="Alioto T."/>
            <person name="Alioto T."/>
            <person name="Gomez Garrido J."/>
        </authorList>
    </citation>
    <scope>NUCLEOTIDE SEQUENCE</scope>
</reference>
<protein>
    <submittedName>
        <fullName evidence="2">(northern house mosquito) hypothetical protein</fullName>
    </submittedName>
</protein>
<feature type="region of interest" description="Disordered" evidence="1">
    <location>
        <begin position="38"/>
        <end position="57"/>
    </location>
</feature>
<proteinExistence type="predicted"/>
<dbReference type="EMBL" id="HBUE01160991">
    <property type="protein sequence ID" value="CAG6509980.1"/>
    <property type="molecule type" value="Transcribed_RNA"/>
</dbReference>
<name>A0A8D8NDN6_CULPI</name>
<evidence type="ECO:0000256" key="1">
    <source>
        <dbReference type="SAM" id="MobiDB-lite"/>
    </source>
</evidence>